<dbReference type="Proteomes" id="UP000028713">
    <property type="component" value="Unassembled WGS sequence"/>
</dbReference>
<dbReference type="AlphaFoldDB" id="A0A085Z972"/>
<keyword evidence="2" id="KW-0560">Oxidoreductase</keyword>
<comment type="caution">
    <text evidence="2">The sequence shown here is derived from an EMBL/GenBank/DDBJ whole genome shotgun (WGS) entry which is preliminary data.</text>
</comment>
<dbReference type="RefSeq" id="WP_034675936.1">
    <property type="nucleotide sequence ID" value="NZ_FPAP01000001.1"/>
</dbReference>
<evidence type="ECO:0000259" key="1">
    <source>
        <dbReference type="PROSITE" id="PS51725"/>
    </source>
</evidence>
<dbReference type="InterPro" id="IPR050744">
    <property type="entry name" value="AI-2_Isomerase_LsrG"/>
</dbReference>
<organism evidence="2 3">
    <name type="scientific">Chryseobacterium formosense</name>
    <dbReference type="NCBI Taxonomy" id="236814"/>
    <lineage>
        <taxon>Bacteria</taxon>
        <taxon>Pseudomonadati</taxon>
        <taxon>Bacteroidota</taxon>
        <taxon>Flavobacteriia</taxon>
        <taxon>Flavobacteriales</taxon>
        <taxon>Weeksellaceae</taxon>
        <taxon>Chryseobacterium group</taxon>
        <taxon>Chryseobacterium</taxon>
    </lineage>
</organism>
<dbReference type="PANTHER" id="PTHR33336:SF3">
    <property type="entry name" value="ABM DOMAIN-CONTAINING PROTEIN"/>
    <property type="match status" value="1"/>
</dbReference>
<evidence type="ECO:0000313" key="2">
    <source>
        <dbReference type="EMBL" id="KFF00986.1"/>
    </source>
</evidence>
<keyword evidence="2" id="KW-0503">Monooxygenase</keyword>
<name>A0A085Z972_9FLAO</name>
<keyword evidence="3" id="KW-1185">Reference proteome</keyword>
<dbReference type="InterPro" id="IPR011008">
    <property type="entry name" value="Dimeric_a/b-barrel"/>
</dbReference>
<dbReference type="GO" id="GO:0005829">
    <property type="term" value="C:cytosol"/>
    <property type="evidence" value="ECO:0007669"/>
    <property type="project" value="TreeGrafter"/>
</dbReference>
<gene>
    <name evidence="2" type="ORF">IX39_10300</name>
</gene>
<dbReference type="GO" id="GO:0004497">
    <property type="term" value="F:monooxygenase activity"/>
    <property type="evidence" value="ECO:0007669"/>
    <property type="project" value="UniProtKB-KW"/>
</dbReference>
<feature type="domain" description="ABM" evidence="1">
    <location>
        <begin position="6"/>
        <end position="95"/>
    </location>
</feature>
<accession>A0A085Z972</accession>
<dbReference type="OrthoDB" id="964493at2"/>
<evidence type="ECO:0000313" key="3">
    <source>
        <dbReference type="Proteomes" id="UP000028713"/>
    </source>
</evidence>
<dbReference type="eggNOG" id="COG1359">
    <property type="taxonomic scope" value="Bacteria"/>
</dbReference>
<protein>
    <submittedName>
        <fullName evidence="2">Antibiotic biosynthesis monooxygenase</fullName>
    </submittedName>
</protein>
<dbReference type="SUPFAM" id="SSF54909">
    <property type="entry name" value="Dimeric alpha+beta barrel"/>
    <property type="match status" value="1"/>
</dbReference>
<proteinExistence type="predicted"/>
<dbReference type="Pfam" id="PF03992">
    <property type="entry name" value="ABM"/>
    <property type="match status" value="1"/>
</dbReference>
<dbReference type="EMBL" id="JPRP01000001">
    <property type="protein sequence ID" value="KFF00986.1"/>
    <property type="molecule type" value="Genomic_DNA"/>
</dbReference>
<dbReference type="Gene3D" id="3.30.70.100">
    <property type="match status" value="1"/>
</dbReference>
<dbReference type="STRING" id="236814.IX39_10300"/>
<dbReference type="InterPro" id="IPR007138">
    <property type="entry name" value="ABM_dom"/>
</dbReference>
<reference evidence="2 3" key="1">
    <citation type="submission" date="2014-07" db="EMBL/GenBank/DDBJ databases">
        <title>Genome of Chryseobacterium formosense LMG 24722.</title>
        <authorList>
            <person name="Pipes S.E."/>
            <person name="Stropko S.J."/>
            <person name="Newman J.D."/>
        </authorList>
    </citation>
    <scope>NUCLEOTIDE SEQUENCE [LARGE SCALE GENOMIC DNA]</scope>
    <source>
        <strain evidence="2 3">LMG 24722</strain>
    </source>
</reference>
<dbReference type="PANTHER" id="PTHR33336">
    <property type="entry name" value="QUINOL MONOOXYGENASE YGIN-RELATED"/>
    <property type="match status" value="1"/>
</dbReference>
<sequence length="99" mass="11595">MNEQAIYVYAKWQVKEGKLDAVLQIMKEAAQKSAEEQGNLFYKIHQSKTDENTLILFEGYENESAVEFHRNSEHYQNLVVKQIIPLLENREVILMNPII</sequence>
<dbReference type="PROSITE" id="PS51725">
    <property type="entry name" value="ABM"/>
    <property type="match status" value="1"/>
</dbReference>